<reference evidence="5 6" key="1">
    <citation type="submission" date="2019-08" db="EMBL/GenBank/DDBJ databases">
        <title>Sphingorhabdus soil sp. nov., isolated from arctic soil.</title>
        <authorList>
            <person name="Liu Y."/>
        </authorList>
    </citation>
    <scope>NUCLEOTIDE SEQUENCE [LARGE SCALE GENOMIC DNA]</scope>
    <source>
        <strain evidence="5 6">D-2Q-5-6</strain>
    </source>
</reference>
<dbReference type="InterPro" id="IPR026888">
    <property type="entry name" value="AcetylCoA_hyd_C"/>
</dbReference>
<dbReference type="GO" id="GO:0006083">
    <property type="term" value="P:acetate metabolic process"/>
    <property type="evidence" value="ECO:0007669"/>
    <property type="project" value="InterPro"/>
</dbReference>
<protein>
    <submittedName>
        <fullName evidence="5">Acetyl-CoA hydrolase/transferase family protein</fullName>
    </submittedName>
</protein>
<dbReference type="RefSeq" id="WP_147121515.1">
    <property type="nucleotide sequence ID" value="NZ_VOPY01000001.1"/>
</dbReference>
<comment type="similarity">
    <text evidence="1">Belongs to the acetyl-CoA hydrolase/transferase family.</text>
</comment>
<comment type="caution">
    <text evidence="5">The sequence shown here is derived from an EMBL/GenBank/DDBJ whole genome shotgun (WGS) entry which is preliminary data.</text>
</comment>
<dbReference type="Proteomes" id="UP000321129">
    <property type="component" value="Unassembled WGS sequence"/>
</dbReference>
<gene>
    <name evidence="5" type="ORF">FSZ31_02775</name>
</gene>
<dbReference type="SUPFAM" id="SSF100950">
    <property type="entry name" value="NagB/RpiA/CoA transferase-like"/>
    <property type="match status" value="2"/>
</dbReference>
<evidence type="ECO:0000256" key="2">
    <source>
        <dbReference type="ARBA" id="ARBA00022679"/>
    </source>
</evidence>
<dbReference type="GO" id="GO:0016787">
    <property type="term" value="F:hydrolase activity"/>
    <property type="evidence" value="ECO:0007669"/>
    <property type="project" value="UniProtKB-KW"/>
</dbReference>
<dbReference type="Gene3D" id="3.40.1080.10">
    <property type="entry name" value="Glutaconate Coenzyme A-transferase"/>
    <property type="match status" value="1"/>
</dbReference>
<evidence type="ECO:0000259" key="3">
    <source>
        <dbReference type="Pfam" id="PF02550"/>
    </source>
</evidence>
<accession>A0A5C6ULF3</accession>
<dbReference type="InterPro" id="IPR046433">
    <property type="entry name" value="ActCoA_hydro"/>
</dbReference>
<dbReference type="AlphaFoldDB" id="A0A5C6ULF3"/>
<proteinExistence type="inferred from homology"/>
<dbReference type="EMBL" id="VOPY01000001">
    <property type="protein sequence ID" value="TXC73679.1"/>
    <property type="molecule type" value="Genomic_DNA"/>
</dbReference>
<dbReference type="Pfam" id="PF02550">
    <property type="entry name" value="AcetylCoA_hydro"/>
    <property type="match status" value="1"/>
</dbReference>
<dbReference type="Gene3D" id="3.30.750.70">
    <property type="entry name" value="4-hydroxybutyrate coenzyme like domains"/>
    <property type="match status" value="1"/>
</dbReference>
<sequence>MTPQADFLAKLTTADEAIACVGSGMNVAMGMAIAEPPALLEALANKVETSGLNNLRLWYFHSLGAAEKTVLRRELLHRIRPHCMFLSSNERALIKGDPSLDPYWPIAFVPVAFSGSPQLLSERVDLDVCVTTVSPMDRHGYFTFGTSNDYTSTAARSARRLIVEVNPAMPRVFGDSLLHVSEVDAIVEHSAPLPEVLSGTPSAEEQAIARIIATMIDDGSCLQMGIGTLPAAVCALLEDRKNLGIHTELLTPALVRLIQCGAVTNKEKETYPWRSVFTFAMGDAAFYDFLDDNPGFHSLPVHIVNNPQHISKNDNVVSVNGTLQIDLGGACNSESLMGRQYSGSGGQLDFVRGATASKGGKSIIACPSTARDGAVSRIVTTLDGPVTTPRNDTQIVVTEFGWSDLRGKSMNERADALIALAHPKFRDELANGLR</sequence>
<dbReference type="OrthoDB" id="9801795at2"/>
<feature type="domain" description="Acetyl-CoA hydrolase/transferase N-terminal" evidence="3">
    <location>
        <begin position="4"/>
        <end position="190"/>
    </location>
</feature>
<dbReference type="PANTHER" id="PTHR21432:SF20">
    <property type="entry name" value="ACETYL-COA HYDROLASE"/>
    <property type="match status" value="1"/>
</dbReference>
<evidence type="ECO:0000313" key="5">
    <source>
        <dbReference type="EMBL" id="TXC73679.1"/>
    </source>
</evidence>
<evidence type="ECO:0000313" key="6">
    <source>
        <dbReference type="Proteomes" id="UP000321129"/>
    </source>
</evidence>
<dbReference type="PANTHER" id="PTHR21432">
    <property type="entry name" value="ACETYL-COA HYDROLASE-RELATED"/>
    <property type="match status" value="1"/>
</dbReference>
<organism evidence="5 6">
    <name type="scientific">Flavisphingopyxis soli</name>
    <dbReference type="NCBI Taxonomy" id="2601267"/>
    <lineage>
        <taxon>Bacteria</taxon>
        <taxon>Pseudomonadati</taxon>
        <taxon>Pseudomonadota</taxon>
        <taxon>Alphaproteobacteria</taxon>
        <taxon>Sphingomonadales</taxon>
        <taxon>Sphingopyxidaceae</taxon>
        <taxon>Flavisphingopyxis</taxon>
    </lineage>
</organism>
<evidence type="ECO:0000259" key="4">
    <source>
        <dbReference type="Pfam" id="PF13336"/>
    </source>
</evidence>
<keyword evidence="5" id="KW-0378">Hydrolase</keyword>
<dbReference type="InterPro" id="IPR003702">
    <property type="entry name" value="ActCoA_hydro_N"/>
</dbReference>
<feature type="domain" description="Acetyl-CoA hydrolase/transferase C-terminal" evidence="4">
    <location>
        <begin position="282"/>
        <end position="431"/>
    </location>
</feature>
<dbReference type="InterPro" id="IPR037171">
    <property type="entry name" value="NagB/RpiA_transferase-like"/>
</dbReference>
<dbReference type="Gene3D" id="3.40.1080.20">
    <property type="entry name" value="Acetyl-CoA hydrolase/transferase C-terminal domain"/>
    <property type="match status" value="1"/>
</dbReference>
<keyword evidence="2 5" id="KW-0808">Transferase</keyword>
<dbReference type="Pfam" id="PF13336">
    <property type="entry name" value="AcetylCoA_hyd_C"/>
    <property type="match status" value="1"/>
</dbReference>
<name>A0A5C6ULF3_9SPHN</name>
<dbReference type="GO" id="GO:0008775">
    <property type="term" value="F:acetate CoA-transferase activity"/>
    <property type="evidence" value="ECO:0007669"/>
    <property type="project" value="InterPro"/>
</dbReference>
<evidence type="ECO:0000256" key="1">
    <source>
        <dbReference type="ARBA" id="ARBA00009632"/>
    </source>
</evidence>
<dbReference type="InterPro" id="IPR038460">
    <property type="entry name" value="AcetylCoA_hyd_C_sf"/>
</dbReference>
<keyword evidence="6" id="KW-1185">Reference proteome</keyword>